<dbReference type="InterPro" id="IPR028435">
    <property type="entry name" value="Plakophilin/d_Catenin"/>
</dbReference>
<gene>
    <name evidence="8" type="ORF">BTMF_LOCUS3661</name>
</gene>
<dbReference type="InterPro" id="IPR011989">
    <property type="entry name" value="ARM-like"/>
</dbReference>
<evidence type="ECO:0000256" key="1">
    <source>
        <dbReference type="ARBA" id="ARBA00004282"/>
    </source>
</evidence>
<evidence type="ECO:0000256" key="4">
    <source>
        <dbReference type="ARBA" id="ARBA00022889"/>
    </source>
</evidence>
<keyword evidence="4" id="KW-0130">Cell adhesion</keyword>
<organism evidence="10">
    <name type="scientific">Brugia timori</name>
    <dbReference type="NCBI Taxonomy" id="42155"/>
    <lineage>
        <taxon>Eukaryota</taxon>
        <taxon>Metazoa</taxon>
        <taxon>Ecdysozoa</taxon>
        <taxon>Nematoda</taxon>
        <taxon>Chromadorea</taxon>
        <taxon>Rhabditida</taxon>
        <taxon>Spirurina</taxon>
        <taxon>Spiruromorpha</taxon>
        <taxon>Filarioidea</taxon>
        <taxon>Onchocercidae</taxon>
        <taxon>Brugia</taxon>
    </lineage>
</organism>
<name>A0A0R3QDD0_9BILA</name>
<dbReference type="InterPro" id="IPR013783">
    <property type="entry name" value="Ig-like_fold"/>
</dbReference>
<dbReference type="EMBL" id="UZAG01003373">
    <property type="protein sequence ID" value="VDO15242.1"/>
    <property type="molecule type" value="Genomic_DNA"/>
</dbReference>
<dbReference type="Gene3D" id="1.25.10.10">
    <property type="entry name" value="Leucine-rich Repeat Variant"/>
    <property type="match status" value="1"/>
</dbReference>
<evidence type="ECO:0000256" key="6">
    <source>
        <dbReference type="PROSITE-ProRule" id="PRU00259"/>
    </source>
</evidence>
<evidence type="ECO:0000256" key="3">
    <source>
        <dbReference type="ARBA" id="ARBA00022737"/>
    </source>
</evidence>
<dbReference type="SMART" id="SM00060">
    <property type="entry name" value="FN3"/>
    <property type="match status" value="1"/>
</dbReference>
<dbReference type="SUPFAM" id="SSF49265">
    <property type="entry name" value="Fibronectin type III"/>
    <property type="match status" value="1"/>
</dbReference>
<evidence type="ECO:0000313" key="10">
    <source>
        <dbReference type="WBParaSite" id="BTMF_0000436601-mRNA-1"/>
    </source>
</evidence>
<dbReference type="GO" id="GO:0005634">
    <property type="term" value="C:nucleus"/>
    <property type="evidence" value="ECO:0007669"/>
    <property type="project" value="TreeGrafter"/>
</dbReference>
<reference evidence="10" key="1">
    <citation type="submission" date="2017-02" db="UniProtKB">
        <authorList>
            <consortium name="WormBaseParasite"/>
        </authorList>
    </citation>
    <scope>IDENTIFICATION</scope>
</reference>
<dbReference type="GO" id="GO:0005912">
    <property type="term" value="C:adherens junction"/>
    <property type="evidence" value="ECO:0007669"/>
    <property type="project" value="TreeGrafter"/>
</dbReference>
<evidence type="ECO:0000256" key="2">
    <source>
        <dbReference type="ARBA" id="ARBA00005462"/>
    </source>
</evidence>
<feature type="domain" description="Fibronectin type-III" evidence="7">
    <location>
        <begin position="41"/>
        <end position="136"/>
    </location>
</feature>
<evidence type="ECO:0000256" key="5">
    <source>
        <dbReference type="ARBA" id="ARBA00022949"/>
    </source>
</evidence>
<dbReference type="Pfam" id="PF00041">
    <property type="entry name" value="fn3"/>
    <property type="match status" value="1"/>
</dbReference>
<dbReference type="AlphaFoldDB" id="A0A0R3QDD0"/>
<evidence type="ECO:0000259" key="7">
    <source>
        <dbReference type="PROSITE" id="PS50853"/>
    </source>
</evidence>
<keyword evidence="5" id="KW-0965">Cell junction</keyword>
<protein>
    <submittedName>
        <fullName evidence="10">Fibronectin type-III domain-containing protein</fullName>
    </submittedName>
</protein>
<dbReference type="PANTHER" id="PTHR10372:SF27">
    <property type="entry name" value="ADHERENS JUNCTION PROTEIN P120"/>
    <property type="match status" value="1"/>
</dbReference>
<dbReference type="Pfam" id="PF00514">
    <property type="entry name" value="Arm"/>
    <property type="match status" value="1"/>
</dbReference>
<dbReference type="CDD" id="cd00063">
    <property type="entry name" value="FN3"/>
    <property type="match status" value="1"/>
</dbReference>
<dbReference type="WBParaSite" id="BTMF_0000436601-mRNA-1">
    <property type="protein sequence ID" value="BTMF_0000436601-mRNA-1"/>
    <property type="gene ID" value="BTMF_0000436601"/>
</dbReference>
<accession>A0A0R3QDD0</accession>
<dbReference type="InterPro" id="IPR016024">
    <property type="entry name" value="ARM-type_fold"/>
</dbReference>
<dbReference type="PROSITE" id="PS50853">
    <property type="entry name" value="FN3"/>
    <property type="match status" value="1"/>
</dbReference>
<comment type="subcellular location">
    <subcellularLocation>
        <location evidence="1">Cell junction</location>
    </subcellularLocation>
</comment>
<reference evidence="8 9" key="2">
    <citation type="submission" date="2018-11" db="EMBL/GenBank/DDBJ databases">
        <authorList>
            <consortium name="Pathogen Informatics"/>
        </authorList>
    </citation>
    <scope>NUCLEOTIDE SEQUENCE [LARGE SCALE GENOMIC DNA]</scope>
</reference>
<dbReference type="GO" id="GO:0005886">
    <property type="term" value="C:plasma membrane"/>
    <property type="evidence" value="ECO:0007669"/>
    <property type="project" value="TreeGrafter"/>
</dbReference>
<feature type="repeat" description="ARM" evidence="6">
    <location>
        <begin position="242"/>
        <end position="287"/>
    </location>
</feature>
<dbReference type="PANTHER" id="PTHR10372">
    <property type="entry name" value="PLAKOPHILLIN-RELATED"/>
    <property type="match status" value="1"/>
</dbReference>
<evidence type="ECO:0000313" key="9">
    <source>
        <dbReference type="Proteomes" id="UP000280834"/>
    </source>
</evidence>
<dbReference type="Gene3D" id="2.60.40.10">
    <property type="entry name" value="Immunoglobulins"/>
    <property type="match status" value="1"/>
</dbReference>
<dbReference type="SMART" id="SM00185">
    <property type="entry name" value="ARM"/>
    <property type="match status" value="1"/>
</dbReference>
<keyword evidence="3" id="KW-0677">Repeat</keyword>
<dbReference type="InterPro" id="IPR036116">
    <property type="entry name" value="FN3_sf"/>
</dbReference>
<dbReference type="PROSITE" id="PS50176">
    <property type="entry name" value="ARM_REPEAT"/>
    <property type="match status" value="1"/>
</dbReference>
<dbReference type="GO" id="GO:0098609">
    <property type="term" value="P:cell-cell adhesion"/>
    <property type="evidence" value="ECO:0007669"/>
    <property type="project" value="InterPro"/>
</dbReference>
<dbReference type="SUPFAM" id="SSF48371">
    <property type="entry name" value="ARM repeat"/>
    <property type="match status" value="1"/>
</dbReference>
<keyword evidence="9" id="KW-1185">Reference proteome</keyword>
<sequence>YEFRVVARARDGNVSAPSVVSDVIQLRPSIRSGVLHGVPAKPQPPEYVDFCDSDRVTLCWFPAASSLPIQGYDVEFRDHQQDAAWYKVNEMLIRSCKMTVGDLIPGHEYQFRVIACNSIGYSIPSDPSPGVHIGIPCSNCFTDMHYWLYDFSTFCYVEKASYGAVPLLQDEIVRESPPLPDRDDSPPPIHRKFLLHWRDPTLREVIEYLDSANKVEQLNASGYLQHLTYNDNAIKEETRELDGIPRLVRLLGSDVPDIQKNVCGCLKNLSFGKENDENKRAINNAGGIIALAALLRH</sequence>
<dbReference type="STRING" id="42155.A0A0R3QDD0"/>
<dbReference type="InterPro" id="IPR003961">
    <property type="entry name" value="FN3_dom"/>
</dbReference>
<evidence type="ECO:0000313" key="8">
    <source>
        <dbReference type="EMBL" id="VDO15242.1"/>
    </source>
</evidence>
<comment type="similarity">
    <text evidence="2">Belongs to the beta-catenin family.</text>
</comment>
<proteinExistence type="inferred from homology"/>
<dbReference type="GO" id="GO:0005737">
    <property type="term" value="C:cytoplasm"/>
    <property type="evidence" value="ECO:0007669"/>
    <property type="project" value="TreeGrafter"/>
</dbReference>
<dbReference type="InterPro" id="IPR000225">
    <property type="entry name" value="Armadillo"/>
</dbReference>
<dbReference type="Proteomes" id="UP000280834">
    <property type="component" value="Unassembled WGS sequence"/>
</dbReference>